<dbReference type="EMBL" id="KN275960">
    <property type="protein sequence ID" value="EEH48101.2"/>
    <property type="molecule type" value="Genomic_DNA"/>
</dbReference>
<dbReference type="eggNOG" id="ENOG502RR23">
    <property type="taxonomic scope" value="Eukaryota"/>
</dbReference>
<evidence type="ECO:0000313" key="1">
    <source>
        <dbReference type="EMBL" id="EEH48101.2"/>
    </source>
</evidence>
<dbReference type="HOGENOM" id="CLU_088313_0_0_1"/>
<dbReference type="RefSeq" id="XP_010759352.1">
    <property type="nucleotide sequence ID" value="XM_010761050.1"/>
</dbReference>
<dbReference type="GeneID" id="22583364"/>
<gene>
    <name evidence="1" type="ORF">PADG_04185</name>
</gene>
<keyword evidence="2" id="KW-1185">Reference proteome</keyword>
<dbReference type="AlphaFoldDB" id="C1GA99"/>
<protein>
    <submittedName>
        <fullName evidence="1">Uncharacterized protein</fullName>
    </submittedName>
</protein>
<reference evidence="1 2" key="1">
    <citation type="journal article" date="2011" name="PLoS Genet.">
        <title>Comparative genomic analysis of human fungal pathogens causing paracoccidioidomycosis.</title>
        <authorList>
            <person name="Desjardins C.A."/>
            <person name="Champion M.D."/>
            <person name="Holder J.W."/>
            <person name="Muszewska A."/>
            <person name="Goldberg J."/>
            <person name="Bailao A.M."/>
            <person name="Brigido M.M."/>
            <person name="Ferreira M.E."/>
            <person name="Garcia A.M."/>
            <person name="Grynberg M."/>
            <person name="Gujja S."/>
            <person name="Heiman D.I."/>
            <person name="Henn M.R."/>
            <person name="Kodira C.D."/>
            <person name="Leon-Narvaez H."/>
            <person name="Longo L.V."/>
            <person name="Ma L.J."/>
            <person name="Malavazi I."/>
            <person name="Matsuo A.L."/>
            <person name="Morais F.V."/>
            <person name="Pereira M."/>
            <person name="Rodriguez-Brito S."/>
            <person name="Sakthikumar S."/>
            <person name="Salem-Izacc S.M."/>
            <person name="Sykes S.M."/>
            <person name="Teixeira M.M."/>
            <person name="Vallejo M.C."/>
            <person name="Walter M.E."/>
            <person name="Yandava C."/>
            <person name="Young S."/>
            <person name="Zeng Q."/>
            <person name="Zucker J."/>
            <person name="Felipe M.S."/>
            <person name="Goldman G.H."/>
            <person name="Haas B.J."/>
            <person name="McEwen J.G."/>
            <person name="Nino-Vega G."/>
            <person name="Puccia R."/>
            <person name="San-Blas G."/>
            <person name="Soares C.M."/>
            <person name="Birren B.W."/>
            <person name="Cuomo C.A."/>
        </authorList>
    </citation>
    <scope>NUCLEOTIDE SEQUENCE [LARGE SCALE GENOMIC DNA]</scope>
    <source>
        <strain evidence="1 2">Pb18</strain>
    </source>
</reference>
<dbReference type="Proteomes" id="UP000001628">
    <property type="component" value="Unassembled WGS sequence"/>
</dbReference>
<dbReference type="KEGG" id="pbn:PADG_04185"/>
<accession>C1GA99</accession>
<dbReference type="VEuPathDB" id="FungiDB:PADG_04185"/>
<sequence>MKDADAAKSIQLVIFLNTKLKRNLIVIVQVKEGRFPRTHLQSKSISQQDFTVQGPNGLTVNYPAVENIEGLLGSNSSLTYCFQEKQTSPANSDDAAFADPDANPKNHLPTIQISPFVGNEGNPRYPVKMRLPGQILGLLPMPETGSDSQSTEDGSAVSRNIWQFSGRTGIHELQYRRYHTLMKIASNPTSVHFPMHHMTLSHWWSGMHICAYLASSPAISNVLERVSCWDKPIQKRPGSFIVSSVVIDSAARRYPQVLPRNRNYYPTLLSCDLYA</sequence>
<name>C1GA99_PARBD</name>
<dbReference type="InParanoid" id="C1GA99"/>
<organism evidence="1 2">
    <name type="scientific">Paracoccidioides brasiliensis (strain Pb18)</name>
    <dbReference type="NCBI Taxonomy" id="502780"/>
    <lineage>
        <taxon>Eukaryota</taxon>
        <taxon>Fungi</taxon>
        <taxon>Dikarya</taxon>
        <taxon>Ascomycota</taxon>
        <taxon>Pezizomycotina</taxon>
        <taxon>Eurotiomycetes</taxon>
        <taxon>Eurotiomycetidae</taxon>
        <taxon>Onygenales</taxon>
        <taxon>Ajellomycetaceae</taxon>
        <taxon>Paracoccidioides</taxon>
    </lineage>
</organism>
<evidence type="ECO:0000313" key="2">
    <source>
        <dbReference type="Proteomes" id="UP000001628"/>
    </source>
</evidence>
<proteinExistence type="predicted"/>